<dbReference type="Gene3D" id="3.40.50.300">
    <property type="entry name" value="P-loop containing nucleotide triphosphate hydrolases"/>
    <property type="match status" value="1"/>
</dbReference>
<dbReference type="Gene3D" id="3.40.50.720">
    <property type="entry name" value="NAD(P)-binding Rossmann-like Domain"/>
    <property type="match status" value="1"/>
</dbReference>
<evidence type="ECO:0000256" key="8">
    <source>
        <dbReference type="ARBA" id="ARBA00022777"/>
    </source>
</evidence>
<dbReference type="InterPro" id="IPR036736">
    <property type="entry name" value="ACP-like_sf"/>
</dbReference>
<comment type="similarity">
    <text evidence="2">Belongs to the gluconokinase GntK/GntV family.</text>
</comment>
<keyword evidence="7" id="KW-0547">Nucleotide-binding</keyword>
<evidence type="ECO:0000259" key="12">
    <source>
        <dbReference type="PROSITE" id="PS50075"/>
    </source>
</evidence>
<evidence type="ECO:0000256" key="2">
    <source>
        <dbReference type="ARBA" id="ARBA00008420"/>
    </source>
</evidence>
<dbReference type="PROSITE" id="PS50075">
    <property type="entry name" value="CARRIER"/>
    <property type="match status" value="1"/>
</dbReference>
<dbReference type="NCBIfam" id="TIGR01313">
    <property type="entry name" value="therm_gnt_kin"/>
    <property type="match status" value="1"/>
</dbReference>
<dbReference type="GO" id="GO:0005975">
    <property type="term" value="P:carbohydrate metabolic process"/>
    <property type="evidence" value="ECO:0007669"/>
    <property type="project" value="InterPro"/>
</dbReference>
<dbReference type="AlphaFoldDB" id="A0A364L046"/>
<dbReference type="InterPro" id="IPR042099">
    <property type="entry name" value="ANL_N_sf"/>
</dbReference>
<organism evidence="13 14">
    <name type="scientific">Talaromyces amestolkiae</name>
    <dbReference type="NCBI Taxonomy" id="1196081"/>
    <lineage>
        <taxon>Eukaryota</taxon>
        <taxon>Fungi</taxon>
        <taxon>Dikarya</taxon>
        <taxon>Ascomycota</taxon>
        <taxon>Pezizomycotina</taxon>
        <taxon>Eurotiomycetes</taxon>
        <taxon>Eurotiomycetidae</taxon>
        <taxon>Eurotiales</taxon>
        <taxon>Trichocomaceae</taxon>
        <taxon>Talaromyces</taxon>
        <taxon>Talaromyces sect. Talaromyces</taxon>
    </lineage>
</organism>
<dbReference type="EMBL" id="MIKG01000009">
    <property type="protein sequence ID" value="RAO69121.1"/>
    <property type="molecule type" value="Genomic_DNA"/>
</dbReference>
<reference evidence="13 14" key="1">
    <citation type="journal article" date="2017" name="Biotechnol. Biofuels">
        <title>Differential beta-glucosidase expression as a function of carbon source availability in Talaromyces amestolkiae: a genomic and proteomic approach.</title>
        <authorList>
            <person name="de Eugenio L.I."/>
            <person name="Mendez-Liter J.A."/>
            <person name="Nieto-Dominguez M."/>
            <person name="Alonso L."/>
            <person name="Gil-Munoz J."/>
            <person name="Barriuso J."/>
            <person name="Prieto A."/>
            <person name="Martinez M.J."/>
        </authorList>
    </citation>
    <scope>NUCLEOTIDE SEQUENCE [LARGE SCALE GENOMIC DNA]</scope>
    <source>
        <strain evidence="13 14">CIB</strain>
    </source>
</reference>
<dbReference type="Pfam" id="PF07993">
    <property type="entry name" value="NAD_binding_4"/>
    <property type="match status" value="1"/>
</dbReference>
<evidence type="ECO:0000256" key="7">
    <source>
        <dbReference type="ARBA" id="ARBA00022741"/>
    </source>
</evidence>
<dbReference type="PROSITE" id="PS00012">
    <property type="entry name" value="PHOSPHOPANTETHEINE"/>
    <property type="match status" value="1"/>
</dbReference>
<dbReference type="CDD" id="cd02021">
    <property type="entry name" value="GntK"/>
    <property type="match status" value="1"/>
</dbReference>
<dbReference type="InterPro" id="IPR057326">
    <property type="entry name" value="KR_dom"/>
</dbReference>
<keyword evidence="5" id="KW-0597">Phosphoprotein</keyword>
<evidence type="ECO:0000256" key="4">
    <source>
        <dbReference type="ARBA" id="ARBA00022450"/>
    </source>
</evidence>
<dbReference type="InterPro" id="IPR051414">
    <property type="entry name" value="Adenylate-forming_Reductase"/>
</dbReference>
<keyword evidence="8" id="KW-0418">Kinase</keyword>
<evidence type="ECO:0000256" key="5">
    <source>
        <dbReference type="ARBA" id="ARBA00022553"/>
    </source>
</evidence>
<dbReference type="InterPro" id="IPR020845">
    <property type="entry name" value="AMP-binding_CS"/>
</dbReference>
<dbReference type="Pfam" id="PF00550">
    <property type="entry name" value="PP-binding"/>
    <property type="match status" value="1"/>
</dbReference>
<dbReference type="InterPro" id="IPR000873">
    <property type="entry name" value="AMP-dep_synth/lig_dom"/>
</dbReference>
<dbReference type="InterPro" id="IPR006001">
    <property type="entry name" value="Therm_gnt_kin"/>
</dbReference>
<evidence type="ECO:0000256" key="11">
    <source>
        <dbReference type="ARBA" id="ARBA00048090"/>
    </source>
</evidence>
<evidence type="ECO:0000256" key="3">
    <source>
        <dbReference type="ARBA" id="ARBA00012054"/>
    </source>
</evidence>
<dbReference type="UniPathway" id="UPA00792"/>
<comment type="pathway">
    <text evidence="1">Carbohydrate acid metabolism; D-gluconate degradation.</text>
</comment>
<evidence type="ECO:0000256" key="1">
    <source>
        <dbReference type="ARBA" id="ARBA00004875"/>
    </source>
</evidence>
<dbReference type="Gene3D" id="1.10.1200.10">
    <property type="entry name" value="ACP-like"/>
    <property type="match status" value="1"/>
</dbReference>
<keyword evidence="14" id="KW-1185">Reference proteome</keyword>
<protein>
    <recommendedName>
        <fullName evidence="3">gluconokinase</fullName>
        <ecNumber evidence="3">2.7.1.12</ecNumber>
    </recommendedName>
    <alternativeName>
        <fullName evidence="10">Gluconate kinase</fullName>
    </alternativeName>
</protein>
<dbReference type="SMART" id="SM00822">
    <property type="entry name" value="PKS_KR"/>
    <property type="match status" value="1"/>
</dbReference>
<name>A0A364L046_TALAM</name>
<comment type="caution">
    <text evidence="13">The sequence shown here is derived from an EMBL/GenBank/DDBJ whole genome shotgun (WGS) entry which is preliminary data.</text>
</comment>
<proteinExistence type="inferred from homology"/>
<dbReference type="SUPFAM" id="SSF51735">
    <property type="entry name" value="NAD(P)-binding Rossmann-fold domains"/>
    <property type="match status" value="1"/>
</dbReference>
<dbReference type="SUPFAM" id="SSF56801">
    <property type="entry name" value="Acetyl-CoA synthetase-like"/>
    <property type="match status" value="1"/>
</dbReference>
<gene>
    <name evidence="13" type="ORF">BHQ10_005133</name>
</gene>
<dbReference type="InterPro" id="IPR013120">
    <property type="entry name" value="FAR_NAD-bd"/>
</dbReference>
<dbReference type="InterPro" id="IPR020806">
    <property type="entry name" value="PKS_PP-bd"/>
</dbReference>
<evidence type="ECO:0000313" key="14">
    <source>
        <dbReference type="Proteomes" id="UP000249363"/>
    </source>
</evidence>
<dbReference type="Gene3D" id="3.40.50.12780">
    <property type="entry name" value="N-terminal domain of ligase-like"/>
    <property type="match status" value="1"/>
</dbReference>
<dbReference type="InterPro" id="IPR006162">
    <property type="entry name" value="Ppantetheine_attach_site"/>
</dbReference>
<keyword evidence="6" id="KW-0808">Transferase</keyword>
<dbReference type="RefSeq" id="XP_040733637.1">
    <property type="nucleotide sequence ID" value="XM_040877576.1"/>
</dbReference>
<dbReference type="Pfam" id="PF13671">
    <property type="entry name" value="AAA_33"/>
    <property type="match status" value="1"/>
</dbReference>
<dbReference type="InterPro" id="IPR027417">
    <property type="entry name" value="P-loop_NTPase"/>
</dbReference>
<dbReference type="GO" id="GO:0046316">
    <property type="term" value="F:gluconokinase activity"/>
    <property type="evidence" value="ECO:0007669"/>
    <property type="project" value="UniProtKB-EC"/>
</dbReference>
<dbReference type="SMART" id="SM00823">
    <property type="entry name" value="PKS_PP"/>
    <property type="match status" value="1"/>
</dbReference>
<dbReference type="PROSITE" id="PS00455">
    <property type="entry name" value="AMP_BINDING"/>
    <property type="match status" value="1"/>
</dbReference>
<dbReference type="Pfam" id="PF23562">
    <property type="entry name" value="AMP-binding_C_3"/>
    <property type="match status" value="1"/>
</dbReference>
<dbReference type="PANTHER" id="PTHR43439">
    <property type="entry name" value="PHENYLACETATE-COENZYME A LIGASE"/>
    <property type="match status" value="1"/>
</dbReference>
<dbReference type="EC" id="2.7.1.12" evidence="3"/>
<accession>A0A364L046</accession>
<evidence type="ECO:0000256" key="9">
    <source>
        <dbReference type="ARBA" id="ARBA00022840"/>
    </source>
</evidence>
<sequence length="1247" mass="137447">MATVTAPLESLRPLAVPSPMTSIAEVKPVTISAQAPSTIDELIKLCASQPEADEPIIAYPNNDIDYVYYTPRQLNELVEQVAIHYSAFIPQRIKSSDQVQVVGLLGPSDLDYLITLLAVTRLGHTVLFLSTRISEDAVVSLVQATKATTLLFNESYETLAAGVQERTGASTGLIHSPTHDKSRISAENQRLPQHHLDGATENKHVCWIIHSSGSTGHPKPIFQTHSGALRNYANNFGLRGYITLPLYHAHGISCVFRAIHSRKIIYMYCAKVPLTAHYLLATLQAHPEIRVLYAVPYALKLLSESHDGLATLKSLDLVMFGGSACPKPIGDKLTQNGVLLVSHYGTTETGQLMTSFRDRCDTAWDYLRAGPELRPYLRMEERSPGIYELCVLPGWPSKVASNRDDDSYATKDLFEPHPTIPNAWRYYARLDDTLVLENGEKVNPLLIEDVARDNPNVADVVAFGANKSYVGVFLVPAKISTVKSDKELVDLIWPAIEACNKKMPAYARVMKDMIKVLPSTAQYRTTDKGTVIRSAFYRDFAGQIEDAYRDDSINEALPAIEGPELLAHLRQLLAEVIVSNGASADVKDDTDLFSLGIDSLQSLRLRMSIMKSINLAGASPPQNFVFENPSLHAMASALTRLRLGQGAGVQPDIETRMTALIEKYGTFDQSSIISKKGDSSIIVETSKAVLLTGATGSLGAHIVSQLASSTECKAVYCLVRAKSKEAAAKRVRQSLQARNLYHKISASIQRKIVALPADTTDPQLGLSEETYTFLKSQITHVIHCAWSVNFNMTLESFTDCIAGTRHLLDFCLQAERPDGAAFAFCSSVSTTARTPGNSVPEALPQSLSYAQNMGYAQSKLVTEYVVRRAAQKTGLTARVLRIGQIIADTRYGIWNASEAIPMIFQTAETIHALPKLNELVSWTPVDTIASSVIDLTVAPSDSAVEVVNVTNPTLIHWTKDLLPLLHESGLTFDELPAREWIGKLRHSEQDPVANPPIKLLEFFASKYDNDNAPTGKRVFETGIAQAHASSLRQAGALNKTLVERFVNYFRTSCWLTPLAVTEKQERRSIIFLTGPCGSGKSTVGVSLAEKLGLPLIEGDDIHTRTARQKMHNLQPLDDADRFIWLAHIRGAVADRIASSSAPGAIVTCSALRSTYRDELRKLSELFKEDVEVIVRFIFLDTGDDSDSLEQRLHMRQGHYMKPDMVKSQIEILERPTESETDIIPVNAKQSKEAVLREAEEIVREILE</sequence>
<dbReference type="STRING" id="1196081.A0A364L046"/>
<dbReference type="InterPro" id="IPR036291">
    <property type="entry name" value="NAD(P)-bd_dom_sf"/>
</dbReference>
<dbReference type="Proteomes" id="UP000249363">
    <property type="component" value="Unassembled WGS sequence"/>
</dbReference>
<dbReference type="InterPro" id="IPR009081">
    <property type="entry name" value="PP-bd_ACP"/>
</dbReference>
<keyword evidence="4" id="KW-0596">Phosphopantetheine</keyword>
<dbReference type="SUPFAM" id="SSF52540">
    <property type="entry name" value="P-loop containing nucleoside triphosphate hydrolases"/>
    <property type="match status" value="1"/>
</dbReference>
<evidence type="ECO:0000256" key="6">
    <source>
        <dbReference type="ARBA" id="ARBA00022679"/>
    </source>
</evidence>
<dbReference type="GO" id="GO:0005524">
    <property type="term" value="F:ATP binding"/>
    <property type="evidence" value="ECO:0007669"/>
    <property type="project" value="UniProtKB-KW"/>
</dbReference>
<dbReference type="GeneID" id="63794349"/>
<dbReference type="GO" id="GO:0031177">
    <property type="term" value="F:phosphopantetheine binding"/>
    <property type="evidence" value="ECO:0007669"/>
    <property type="project" value="InterPro"/>
</dbReference>
<comment type="catalytic activity">
    <reaction evidence="11">
        <text>D-gluconate + ATP = 6-phospho-D-gluconate + ADP + H(+)</text>
        <dbReference type="Rhea" id="RHEA:19433"/>
        <dbReference type="ChEBI" id="CHEBI:15378"/>
        <dbReference type="ChEBI" id="CHEBI:18391"/>
        <dbReference type="ChEBI" id="CHEBI:30616"/>
        <dbReference type="ChEBI" id="CHEBI:58759"/>
        <dbReference type="ChEBI" id="CHEBI:456216"/>
        <dbReference type="EC" id="2.7.1.12"/>
    </reaction>
</comment>
<dbReference type="OrthoDB" id="429813at2759"/>
<evidence type="ECO:0000313" key="13">
    <source>
        <dbReference type="EMBL" id="RAO69121.1"/>
    </source>
</evidence>
<keyword evidence="9" id="KW-0067">ATP-binding</keyword>
<evidence type="ECO:0000256" key="10">
    <source>
        <dbReference type="ARBA" id="ARBA00029835"/>
    </source>
</evidence>
<dbReference type="SUPFAM" id="SSF47336">
    <property type="entry name" value="ACP-like"/>
    <property type="match status" value="1"/>
</dbReference>
<dbReference type="PANTHER" id="PTHR43439:SF2">
    <property type="entry name" value="ENZYME, PUTATIVE (JCVI)-RELATED"/>
    <property type="match status" value="1"/>
</dbReference>
<feature type="domain" description="Carrier" evidence="12">
    <location>
        <begin position="563"/>
        <end position="642"/>
    </location>
</feature>
<dbReference type="Pfam" id="PF00501">
    <property type="entry name" value="AMP-binding"/>
    <property type="match status" value="1"/>
</dbReference>